<dbReference type="RefSeq" id="WP_408170313.1">
    <property type="nucleotide sequence ID" value="NZ_JAQQFR010000019.1"/>
</dbReference>
<organism evidence="2 3">
    <name type="scientific">Herbaspirillum rhizosphaerae</name>
    <dbReference type="NCBI Taxonomy" id="346179"/>
    <lineage>
        <taxon>Bacteria</taxon>
        <taxon>Pseudomonadati</taxon>
        <taxon>Pseudomonadota</taxon>
        <taxon>Betaproteobacteria</taxon>
        <taxon>Burkholderiales</taxon>
        <taxon>Oxalobacteraceae</taxon>
        <taxon>Herbaspirillum</taxon>
    </lineage>
</organism>
<evidence type="ECO:0008006" key="4">
    <source>
        <dbReference type="Google" id="ProtNLM"/>
    </source>
</evidence>
<evidence type="ECO:0000256" key="1">
    <source>
        <dbReference type="SAM" id="SignalP"/>
    </source>
</evidence>
<keyword evidence="3" id="KW-1185">Reference proteome</keyword>
<dbReference type="EMBL" id="JAQQFR010000019">
    <property type="protein sequence ID" value="MFL9881144.1"/>
    <property type="molecule type" value="Genomic_DNA"/>
</dbReference>
<accession>A0ABW8ZGS4</accession>
<comment type="caution">
    <text evidence="2">The sequence shown here is derived from an EMBL/GenBank/DDBJ whole genome shotgun (WGS) entry which is preliminary data.</text>
</comment>
<name>A0ABW8ZGS4_9BURK</name>
<sequence>MRTTTARFDLNIKQLAAAVLLIAAAGSTYAANTTADADKGTQVNVQQVVKHQSKSAIKRQEIQQKVANREPLSYAETLYLR</sequence>
<reference evidence="2 3" key="1">
    <citation type="journal article" date="2024" name="Chem. Sci.">
        <title>Discovery of megapolipeptins by genome mining of a Burkholderiales bacteria collection.</title>
        <authorList>
            <person name="Paulo B.S."/>
            <person name="Recchia M.J.J."/>
            <person name="Lee S."/>
            <person name="Fergusson C.H."/>
            <person name="Romanowski S.B."/>
            <person name="Hernandez A."/>
            <person name="Krull N."/>
            <person name="Liu D.Y."/>
            <person name="Cavanagh H."/>
            <person name="Bos A."/>
            <person name="Gray C.A."/>
            <person name="Murphy B.T."/>
            <person name="Linington R.G."/>
            <person name="Eustaquio A.S."/>
        </authorList>
    </citation>
    <scope>NUCLEOTIDE SEQUENCE [LARGE SCALE GENOMIC DNA]</scope>
    <source>
        <strain evidence="2 3">RL21-008-BIB-B</strain>
    </source>
</reference>
<evidence type="ECO:0000313" key="2">
    <source>
        <dbReference type="EMBL" id="MFL9881144.1"/>
    </source>
</evidence>
<dbReference type="Proteomes" id="UP001629214">
    <property type="component" value="Unassembled WGS sequence"/>
</dbReference>
<gene>
    <name evidence="2" type="ORF">PQR63_22290</name>
</gene>
<protein>
    <recommendedName>
        <fullName evidence="4">DUF4148 domain-containing protein</fullName>
    </recommendedName>
</protein>
<feature type="chain" id="PRO_5045617222" description="DUF4148 domain-containing protein" evidence="1">
    <location>
        <begin position="31"/>
        <end position="81"/>
    </location>
</feature>
<proteinExistence type="predicted"/>
<feature type="signal peptide" evidence="1">
    <location>
        <begin position="1"/>
        <end position="30"/>
    </location>
</feature>
<keyword evidence="1" id="KW-0732">Signal</keyword>
<evidence type="ECO:0000313" key="3">
    <source>
        <dbReference type="Proteomes" id="UP001629214"/>
    </source>
</evidence>